<feature type="compositionally biased region" description="Basic and acidic residues" evidence="1">
    <location>
        <begin position="1"/>
        <end position="22"/>
    </location>
</feature>
<reference evidence="2" key="1">
    <citation type="submission" date="2013-07" db="EMBL/GenBank/DDBJ databases">
        <title>Sub-species coevolution in mutualistic symbiosis.</title>
        <authorList>
            <person name="Murfin K."/>
            <person name="Klassen J."/>
            <person name="Lee M."/>
            <person name="Forst S."/>
            <person name="Stock P."/>
            <person name="Goodrich-Blair H."/>
        </authorList>
    </citation>
    <scope>NUCLEOTIDE SEQUENCE [LARGE SCALE GENOMIC DNA]</scope>
    <source>
        <strain evidence="2">Feltiae Moldova</strain>
    </source>
</reference>
<proteinExistence type="predicted"/>
<dbReference type="Proteomes" id="UP000028487">
    <property type="component" value="Unassembled WGS sequence"/>
</dbReference>
<gene>
    <name evidence="2" type="ORF">XBFM1_810047</name>
</gene>
<evidence type="ECO:0000256" key="1">
    <source>
        <dbReference type="SAM" id="MobiDB-lite"/>
    </source>
</evidence>
<dbReference type="HOGENOM" id="CLU_3410527_0_0_6"/>
<evidence type="ECO:0000313" key="2">
    <source>
        <dbReference type="EMBL" id="CDH03533.1"/>
    </source>
</evidence>
<protein>
    <submittedName>
        <fullName evidence="2">Uncharacterized protein</fullName>
    </submittedName>
</protein>
<sequence length="29" mass="3412">MDCHPDKITNKVNEQKNRETLGKDLNITR</sequence>
<name>A0A077NY93_XENBV</name>
<feature type="region of interest" description="Disordered" evidence="1">
    <location>
        <begin position="1"/>
        <end position="29"/>
    </location>
</feature>
<dbReference type="EMBL" id="CBSV010000256">
    <property type="protein sequence ID" value="CDH03533.1"/>
    <property type="molecule type" value="Genomic_DNA"/>
</dbReference>
<organism evidence="2">
    <name type="scientific">Xenorhabdus bovienii str. feltiae Moldova</name>
    <dbReference type="NCBI Taxonomy" id="1398200"/>
    <lineage>
        <taxon>Bacteria</taxon>
        <taxon>Pseudomonadati</taxon>
        <taxon>Pseudomonadota</taxon>
        <taxon>Gammaproteobacteria</taxon>
        <taxon>Enterobacterales</taxon>
        <taxon>Morganellaceae</taxon>
        <taxon>Xenorhabdus</taxon>
    </lineage>
</organism>
<accession>A0A077NY93</accession>
<comment type="caution">
    <text evidence="2">The sequence shown here is derived from an EMBL/GenBank/DDBJ whole genome shotgun (WGS) entry which is preliminary data.</text>
</comment>
<dbReference type="AlphaFoldDB" id="A0A077NY93"/>